<feature type="domain" description="FAD/NAD(P)-binding" evidence="1">
    <location>
        <begin position="14"/>
        <end position="134"/>
    </location>
</feature>
<gene>
    <name evidence="2" type="ORF">GCM10010993_10550</name>
</gene>
<keyword evidence="3" id="KW-1185">Reference proteome</keyword>
<proteinExistence type="predicted"/>
<dbReference type="Proteomes" id="UP000635885">
    <property type="component" value="Unassembled WGS sequence"/>
</dbReference>
<dbReference type="PANTHER" id="PTHR10632:SF2">
    <property type="entry name" value="SULFIDE:QUINONE OXIDOREDUCTASE, MITOCHONDRIAL"/>
    <property type="match status" value="1"/>
</dbReference>
<dbReference type="InterPro" id="IPR036188">
    <property type="entry name" value="FAD/NAD-bd_sf"/>
</dbReference>
<dbReference type="SUPFAM" id="SSF51905">
    <property type="entry name" value="FAD/NAD(P)-binding domain"/>
    <property type="match status" value="2"/>
</dbReference>
<dbReference type="Pfam" id="PF07992">
    <property type="entry name" value="Pyr_redox_2"/>
    <property type="match status" value="1"/>
</dbReference>
<dbReference type="EMBL" id="BMFD01000003">
    <property type="protein sequence ID" value="GGC33541.1"/>
    <property type="molecule type" value="Genomic_DNA"/>
</dbReference>
<evidence type="ECO:0000313" key="2">
    <source>
        <dbReference type="EMBL" id="GGC33541.1"/>
    </source>
</evidence>
<protein>
    <submittedName>
        <fullName evidence="2">Pyridine nucleotide-disulfide oxidoreductase</fullName>
    </submittedName>
</protein>
<dbReference type="InterPro" id="IPR023753">
    <property type="entry name" value="FAD/NAD-binding_dom"/>
</dbReference>
<dbReference type="Gene3D" id="3.50.50.60">
    <property type="entry name" value="FAD/NAD(P)-binding domain"/>
    <property type="match status" value="2"/>
</dbReference>
<comment type="caution">
    <text evidence="2">The sequence shown here is derived from an EMBL/GenBank/DDBJ whole genome shotgun (WGS) entry which is preliminary data.</text>
</comment>
<sequence>MVNIKGKIAMNHTQILIIGGGTAGITVAAQLRKKDKNLQIAILEPSEKHYYQPAWTLVGAGNFKFEDTEREEAKYIPSGVKWIKDKATDVVPENNLVKTELSGDFTYDYLVLAPGLVMAPELLPGLTEALKKDNVCSNYIDPKKTWKVLQNFKGGNAIFTQPTTPIKCGGAPQKIMYMAEEHFRNIKVREKTNVIFATPGTVIFGVPEFAKTLNKIIIDRDIILKTYYAPIKIDSEKQEITFKYINSDVQECAKNLKPSIGEELHGETEIKLKYDMLHLAPPQQAPDFVRNSVVSLQDGPNKGWVDVDINTLRHKRFPNIFSLGDVAALPTAKTGAAIRKQAPVVSGNLYHLIKKGTLNGEIYEGYSSCPLVTGYSKMVLAEFKYNNVRDSDPLISKFVDTTKEQYSMWLLKRYGLPFMYWDLMLKGRA</sequence>
<evidence type="ECO:0000313" key="3">
    <source>
        <dbReference type="Proteomes" id="UP000635885"/>
    </source>
</evidence>
<dbReference type="PANTHER" id="PTHR10632">
    <property type="entry name" value="SULFIDE:QUINONE OXIDOREDUCTASE"/>
    <property type="match status" value="1"/>
</dbReference>
<dbReference type="InterPro" id="IPR015904">
    <property type="entry name" value="Sulphide_quinone_reductase"/>
</dbReference>
<reference evidence="3" key="1">
    <citation type="journal article" date="2019" name="Int. J. Syst. Evol. Microbiol.">
        <title>The Global Catalogue of Microorganisms (GCM) 10K type strain sequencing project: providing services to taxonomists for standard genome sequencing and annotation.</title>
        <authorList>
            <consortium name="The Broad Institute Genomics Platform"/>
            <consortium name="The Broad Institute Genome Sequencing Center for Infectious Disease"/>
            <person name="Wu L."/>
            <person name="Ma J."/>
        </authorList>
    </citation>
    <scope>NUCLEOTIDE SEQUENCE [LARGE SCALE GENOMIC DNA]</scope>
    <source>
        <strain evidence="3">CGMCC 1.12479</strain>
    </source>
</reference>
<organism evidence="2 3">
    <name type="scientific">Belliella aquatica</name>
    <dbReference type="NCBI Taxonomy" id="1323734"/>
    <lineage>
        <taxon>Bacteria</taxon>
        <taxon>Pseudomonadati</taxon>
        <taxon>Bacteroidota</taxon>
        <taxon>Cytophagia</taxon>
        <taxon>Cytophagales</taxon>
        <taxon>Cyclobacteriaceae</taxon>
        <taxon>Belliella</taxon>
    </lineage>
</organism>
<name>A0ABQ1M4G6_9BACT</name>
<evidence type="ECO:0000259" key="1">
    <source>
        <dbReference type="Pfam" id="PF07992"/>
    </source>
</evidence>
<accession>A0ABQ1M4G6</accession>